<dbReference type="CDD" id="cd09917">
    <property type="entry name" value="F-box_SF"/>
    <property type="match status" value="1"/>
</dbReference>
<keyword evidence="4" id="KW-1185">Reference proteome</keyword>
<dbReference type="InterPro" id="IPR036047">
    <property type="entry name" value="F-box-like_dom_sf"/>
</dbReference>
<evidence type="ECO:0000313" key="3">
    <source>
        <dbReference type="EMBL" id="RDB26166.1"/>
    </source>
</evidence>
<dbReference type="SUPFAM" id="SSF81383">
    <property type="entry name" value="F-box domain"/>
    <property type="match status" value="1"/>
</dbReference>
<feature type="transmembrane region" description="Helical" evidence="1">
    <location>
        <begin position="257"/>
        <end position="274"/>
    </location>
</feature>
<keyword evidence="1" id="KW-0812">Transmembrane</keyword>
<dbReference type="PROSITE" id="PS50181">
    <property type="entry name" value="FBOX"/>
    <property type="match status" value="1"/>
</dbReference>
<dbReference type="Proteomes" id="UP000076154">
    <property type="component" value="Unassembled WGS sequence"/>
</dbReference>
<dbReference type="Gene3D" id="1.20.1280.50">
    <property type="match status" value="1"/>
</dbReference>
<dbReference type="AlphaFoldDB" id="A0A369K5K3"/>
<gene>
    <name evidence="3" type="ORF">Hypma_006659</name>
</gene>
<proteinExistence type="predicted"/>
<protein>
    <recommendedName>
        <fullName evidence="2">F-box domain-containing protein</fullName>
    </recommendedName>
</protein>
<reference evidence="3" key="1">
    <citation type="submission" date="2018-04" db="EMBL/GenBank/DDBJ databases">
        <title>Whole genome sequencing of Hypsizygus marmoreus.</title>
        <authorList>
            <person name="Choi I.-G."/>
            <person name="Min B."/>
            <person name="Kim J.-G."/>
            <person name="Kim S."/>
            <person name="Oh Y.-L."/>
            <person name="Kong W.-S."/>
            <person name="Park H."/>
            <person name="Jeong J."/>
            <person name="Song E.-S."/>
        </authorList>
    </citation>
    <scope>NUCLEOTIDE SEQUENCE [LARGE SCALE GENOMIC DNA]</scope>
    <source>
        <strain evidence="3">51987-8</strain>
    </source>
</reference>
<dbReference type="Pfam" id="PF00646">
    <property type="entry name" value="F-box"/>
    <property type="match status" value="1"/>
</dbReference>
<keyword evidence="1" id="KW-1133">Transmembrane helix</keyword>
<accession>A0A369K5K3</accession>
<keyword evidence="1" id="KW-0472">Membrane</keyword>
<evidence type="ECO:0000259" key="2">
    <source>
        <dbReference type="PROSITE" id="PS50181"/>
    </source>
</evidence>
<comment type="caution">
    <text evidence="3">The sequence shown here is derived from an EMBL/GenBank/DDBJ whole genome shotgun (WGS) entry which is preliminary data.</text>
</comment>
<dbReference type="InterPro" id="IPR001810">
    <property type="entry name" value="F-box_dom"/>
</dbReference>
<dbReference type="OrthoDB" id="2322499at2759"/>
<organism evidence="3 4">
    <name type="scientific">Hypsizygus marmoreus</name>
    <name type="common">White beech mushroom</name>
    <name type="synonym">Agaricus marmoreus</name>
    <dbReference type="NCBI Taxonomy" id="39966"/>
    <lineage>
        <taxon>Eukaryota</taxon>
        <taxon>Fungi</taxon>
        <taxon>Dikarya</taxon>
        <taxon>Basidiomycota</taxon>
        <taxon>Agaricomycotina</taxon>
        <taxon>Agaricomycetes</taxon>
        <taxon>Agaricomycetidae</taxon>
        <taxon>Agaricales</taxon>
        <taxon>Tricholomatineae</taxon>
        <taxon>Lyophyllaceae</taxon>
        <taxon>Hypsizygus</taxon>
    </lineage>
</organism>
<evidence type="ECO:0000313" key="4">
    <source>
        <dbReference type="Proteomes" id="UP000076154"/>
    </source>
</evidence>
<evidence type="ECO:0000256" key="1">
    <source>
        <dbReference type="SAM" id="Phobius"/>
    </source>
</evidence>
<feature type="domain" description="F-box" evidence="2">
    <location>
        <begin position="51"/>
        <end position="100"/>
    </location>
</feature>
<dbReference type="EMBL" id="LUEZ02000040">
    <property type="protein sequence ID" value="RDB26166.1"/>
    <property type="molecule type" value="Genomic_DNA"/>
</dbReference>
<dbReference type="InParanoid" id="A0A369K5K3"/>
<sequence length="280" mass="32664">MPRRIARYKPRIWVYVHEVDAPASPVLAIDKNLQAIQCTRSSLARSKDGDLSMLRNMPLDILYEIFSHLHPLDVLHLSRSSRGLRDILMSPSSLSVWQTALSNIEGLPSCPTDLTEPQFASLAFDRHCHFCLARNVRDVFWSCRVRSCKKCVHKYFISEYTLRRMLPEVLDIHRCEAIFPYIVYPKPGRNRPGQILYHLPMAEAYIRDLEEVVLSLPDEALSAWSKQKSLEQLQRLQHARLCQSWSTRWGYRRPEEFNVTIVVALLALLMFLWRDTVLQF</sequence>
<name>A0A369K5K3_HYPMA</name>